<reference evidence="2" key="1">
    <citation type="submission" date="2020-04" db="EMBL/GenBank/DDBJ databases">
        <authorList>
            <person name="Chiriac C."/>
            <person name="Salcher M."/>
            <person name="Ghai R."/>
            <person name="Kavagutti S V."/>
        </authorList>
    </citation>
    <scope>NUCLEOTIDE SEQUENCE</scope>
</reference>
<feature type="region of interest" description="Disordered" evidence="1">
    <location>
        <begin position="198"/>
        <end position="223"/>
    </location>
</feature>
<gene>
    <name evidence="2" type="ORF">UFOVP706_29</name>
</gene>
<sequence>MRTVFSNDEVPKLWASQSQYSGGNARRTLWFEGPRIYSYSACIGHLAKDVDDNTIAVLSSCTWSVTTSRHQHRVRMAVHGRPQFIVPSVDHLRHDRNIEYLMSLAHVVAEREASSRHDRTFLHDRLTQGMSSQQRAQAIEDRMCVVRMHVQTARRYALTFGQPLPDFDSVSLMTRINEMFDRFLDPKAARRERAKVCRERAKAKRTERAPTITPIQPPRGWIA</sequence>
<feature type="compositionally biased region" description="Basic and acidic residues" evidence="1">
    <location>
        <begin position="198"/>
        <end position="208"/>
    </location>
</feature>
<name>A0A6J5NU99_9CAUD</name>
<evidence type="ECO:0000313" key="2">
    <source>
        <dbReference type="EMBL" id="CAB4158774.1"/>
    </source>
</evidence>
<proteinExistence type="predicted"/>
<organism evidence="2">
    <name type="scientific">uncultured Caudovirales phage</name>
    <dbReference type="NCBI Taxonomy" id="2100421"/>
    <lineage>
        <taxon>Viruses</taxon>
        <taxon>Duplodnaviria</taxon>
        <taxon>Heunggongvirae</taxon>
        <taxon>Uroviricota</taxon>
        <taxon>Caudoviricetes</taxon>
        <taxon>Peduoviridae</taxon>
        <taxon>Maltschvirus</taxon>
        <taxon>Maltschvirus maltsch</taxon>
    </lineage>
</organism>
<protein>
    <submittedName>
        <fullName evidence="2">Uncharacterized protein</fullName>
    </submittedName>
</protein>
<dbReference type="EMBL" id="LR796682">
    <property type="protein sequence ID" value="CAB4158774.1"/>
    <property type="molecule type" value="Genomic_DNA"/>
</dbReference>
<evidence type="ECO:0000256" key="1">
    <source>
        <dbReference type="SAM" id="MobiDB-lite"/>
    </source>
</evidence>
<accession>A0A6J5NU99</accession>